<accession>A0AA36HQC4</accession>
<dbReference type="PANTHER" id="PTHR34218">
    <property type="entry name" value="PEPTIDASE S45 PENICILLIN AMIDASE"/>
    <property type="match status" value="1"/>
</dbReference>
<dbReference type="GO" id="GO:0017000">
    <property type="term" value="P:antibiotic biosynthetic process"/>
    <property type="evidence" value="ECO:0007669"/>
    <property type="project" value="InterPro"/>
</dbReference>
<dbReference type="GO" id="GO:0016811">
    <property type="term" value="F:hydrolase activity, acting on carbon-nitrogen (but not peptide) bonds, in linear amides"/>
    <property type="evidence" value="ECO:0007669"/>
    <property type="project" value="InterPro"/>
</dbReference>
<dbReference type="Gene3D" id="1.10.1400.10">
    <property type="match status" value="1"/>
</dbReference>
<organism evidence="5 6">
    <name type="scientific">Effrenium voratum</name>
    <dbReference type="NCBI Taxonomy" id="2562239"/>
    <lineage>
        <taxon>Eukaryota</taxon>
        <taxon>Sar</taxon>
        <taxon>Alveolata</taxon>
        <taxon>Dinophyceae</taxon>
        <taxon>Suessiales</taxon>
        <taxon>Symbiodiniaceae</taxon>
        <taxon>Effrenium</taxon>
    </lineage>
</organism>
<dbReference type="Gene3D" id="3.60.20.10">
    <property type="entry name" value="Glutamine Phosphoribosylpyrophosphate, subunit 1, domain 1"/>
    <property type="match status" value="1"/>
</dbReference>
<evidence type="ECO:0008006" key="7">
    <source>
        <dbReference type="Google" id="ProtNLM"/>
    </source>
</evidence>
<protein>
    <recommendedName>
        <fullName evidence="7">Penicillin amidase</fullName>
    </recommendedName>
</protein>
<keyword evidence="2" id="KW-0732">Signal</keyword>
<dbReference type="PIRSF" id="PIRSF001227">
    <property type="entry name" value="Pen_acylase"/>
    <property type="match status" value="1"/>
</dbReference>
<dbReference type="CDD" id="cd01936">
    <property type="entry name" value="Ntn_CA"/>
    <property type="match status" value="1"/>
</dbReference>
<dbReference type="Pfam" id="PF01804">
    <property type="entry name" value="Penicil_amidase"/>
    <property type="match status" value="1"/>
</dbReference>
<reference evidence="5" key="1">
    <citation type="submission" date="2023-08" db="EMBL/GenBank/DDBJ databases">
        <authorList>
            <person name="Chen Y."/>
            <person name="Shah S."/>
            <person name="Dougan E. K."/>
            <person name="Thang M."/>
            <person name="Chan C."/>
        </authorList>
    </citation>
    <scope>NUCLEOTIDE SEQUENCE</scope>
</reference>
<dbReference type="InterPro" id="IPR014395">
    <property type="entry name" value="Pen/GL7ACA/AHL_acylase"/>
</dbReference>
<name>A0AA36HQC4_9DINO</name>
<evidence type="ECO:0000256" key="2">
    <source>
        <dbReference type="ARBA" id="ARBA00022729"/>
    </source>
</evidence>
<sequence>MRTTLTTIGSLFGIVFLTAVGVVLLRAEADAPPPVDTAPLIAQAGKYEVKIHRDHFGVPHIYGETDSDVAFGLAFAHAEDDFATIQEVAIAARGQLAAIKGIDAAVTDYLVHLLRVWEAVDAKYYTHVSPEARALAEAYADGVNYYAALNPDEVEAGLLPMTGKDVVAGFTFKAPFFYGMQNHILELFEPERKREMSMGPENAFLLTDEGFAHAGSNGFAVAPSRSADGKTRLLVNSHQPYKGPVAWYEARLKSEEGWDAVGGVFPGSPLMLHGHNRRVGWASTVNKPDLVDTYVLTVNPDNPDQYLLDGEWRQFEKTSVDIKVKLWGPFWWTVSRDVEYSEHGPVIRQEHGTYAVRYAGMGEVGNLDQRLAMNKAGSLEEWLAAMAMQALPSINYIYADADGNIALLYNGQMPKRVEGFDWQEYLPGDRSDLIWREYLPFEHVPLLLNPKAGFITEANSTPYKATAPEDDLKPEDFSATLGIETQMTNRAFRALELLGSDASITAEEFRAYKYDHAYSTASELASLIAEVLAVEAGSDEDLKQAQNILRDWDLRTDYESRGAALGVLMGEPVVRARLGGKEPPAPLDSLQEAIAHLKEHFGRLDPMWGEVNRIIRGGVDMPIQGGPDILRAVYGRKADEDGRLGAEGGDTYIMFVEWDEDGTVTSESIHQFGSATIDETSSHFADQAPLFAEEKTTPVLLDWDAFEPTIAESYRPGRRAAR</sequence>
<dbReference type="InterPro" id="IPR002692">
    <property type="entry name" value="S45"/>
</dbReference>
<dbReference type="Proteomes" id="UP001178507">
    <property type="component" value="Unassembled WGS sequence"/>
</dbReference>
<dbReference type="Gene3D" id="1.10.439.10">
    <property type="entry name" value="Penicillin Amidohydrolase, domain 1"/>
    <property type="match status" value="1"/>
</dbReference>
<dbReference type="AlphaFoldDB" id="A0AA36HQC4"/>
<comment type="similarity">
    <text evidence="1">Belongs to the peptidase S45 family.</text>
</comment>
<keyword evidence="3" id="KW-0378">Hydrolase</keyword>
<dbReference type="InterPro" id="IPR043146">
    <property type="entry name" value="Penicillin_amidase_N_B-knob"/>
</dbReference>
<evidence type="ECO:0000313" key="6">
    <source>
        <dbReference type="Proteomes" id="UP001178507"/>
    </source>
</evidence>
<evidence type="ECO:0000256" key="4">
    <source>
        <dbReference type="ARBA" id="ARBA00023145"/>
    </source>
</evidence>
<dbReference type="InterPro" id="IPR023343">
    <property type="entry name" value="Penicillin_amidase_dom1"/>
</dbReference>
<keyword evidence="6" id="KW-1185">Reference proteome</keyword>
<evidence type="ECO:0000256" key="3">
    <source>
        <dbReference type="ARBA" id="ARBA00022801"/>
    </source>
</evidence>
<dbReference type="InterPro" id="IPR043147">
    <property type="entry name" value="Penicillin_amidase_A-knob"/>
</dbReference>
<dbReference type="PANTHER" id="PTHR34218:SF3">
    <property type="entry name" value="ACYL-HOMOSERINE LACTONE ACYLASE PVDQ"/>
    <property type="match status" value="1"/>
</dbReference>
<keyword evidence="4" id="KW-0865">Zymogen</keyword>
<dbReference type="EMBL" id="CAUJNA010000154">
    <property type="protein sequence ID" value="CAJ1372742.1"/>
    <property type="molecule type" value="Genomic_DNA"/>
</dbReference>
<dbReference type="SUPFAM" id="SSF56235">
    <property type="entry name" value="N-terminal nucleophile aminohydrolases (Ntn hydrolases)"/>
    <property type="match status" value="1"/>
</dbReference>
<gene>
    <name evidence="5" type="ORF">EVOR1521_LOCUS2751</name>
</gene>
<dbReference type="InterPro" id="IPR029055">
    <property type="entry name" value="Ntn_hydrolases_N"/>
</dbReference>
<evidence type="ECO:0000256" key="1">
    <source>
        <dbReference type="ARBA" id="ARBA00006586"/>
    </source>
</evidence>
<dbReference type="Gene3D" id="2.30.120.10">
    <property type="match status" value="1"/>
</dbReference>
<comment type="caution">
    <text evidence="5">The sequence shown here is derived from an EMBL/GenBank/DDBJ whole genome shotgun (WGS) entry which is preliminary data.</text>
</comment>
<evidence type="ECO:0000313" key="5">
    <source>
        <dbReference type="EMBL" id="CAJ1372742.1"/>
    </source>
</evidence>
<proteinExistence type="inferred from homology"/>